<comment type="caution">
    <text evidence="2">The sequence shown here is derived from an EMBL/GenBank/DDBJ whole genome shotgun (WGS) entry which is preliminary data.</text>
</comment>
<name>A0A086BIC5_9FLAO</name>
<dbReference type="Gene3D" id="2.40.30.10">
    <property type="entry name" value="Translation factors"/>
    <property type="match status" value="1"/>
</dbReference>
<feature type="domain" description="FAD-binding FR-type" evidence="1">
    <location>
        <begin position="18"/>
        <end position="117"/>
    </location>
</feature>
<dbReference type="InterPro" id="IPR017927">
    <property type="entry name" value="FAD-bd_FR_type"/>
</dbReference>
<protein>
    <submittedName>
        <fullName evidence="2">Iron transporter</fullName>
    </submittedName>
</protein>
<dbReference type="SUPFAM" id="SSF63380">
    <property type="entry name" value="Riboflavin synthase domain-like"/>
    <property type="match status" value="1"/>
</dbReference>
<dbReference type="PANTHER" id="PTHR30157">
    <property type="entry name" value="FERRIC REDUCTASE, NADPH-DEPENDENT"/>
    <property type="match status" value="1"/>
</dbReference>
<accession>A0A086BIC5</accession>
<dbReference type="PANTHER" id="PTHR30157:SF0">
    <property type="entry name" value="NADPH-DEPENDENT FERRIC-CHELATE REDUCTASE"/>
    <property type="match status" value="1"/>
</dbReference>
<dbReference type="eggNOG" id="COG2375">
    <property type="taxonomic scope" value="Bacteria"/>
</dbReference>
<evidence type="ECO:0000313" key="3">
    <source>
        <dbReference type="Proteomes" id="UP000028709"/>
    </source>
</evidence>
<dbReference type="Pfam" id="PF00970">
    <property type="entry name" value="FAD_binding_6"/>
    <property type="match status" value="1"/>
</dbReference>
<proteinExistence type="predicted"/>
<dbReference type="InterPro" id="IPR008333">
    <property type="entry name" value="Cbr1-like_FAD-bd_dom"/>
</dbReference>
<keyword evidence="3" id="KW-1185">Reference proteome</keyword>
<dbReference type="InterPro" id="IPR039374">
    <property type="entry name" value="SIP_fam"/>
</dbReference>
<dbReference type="PROSITE" id="PS51384">
    <property type="entry name" value="FAD_FR"/>
    <property type="match status" value="1"/>
</dbReference>
<dbReference type="EMBL" id="JPRJ01000015">
    <property type="protein sequence ID" value="KFF28689.1"/>
    <property type="molecule type" value="Genomic_DNA"/>
</dbReference>
<dbReference type="InterPro" id="IPR017938">
    <property type="entry name" value="Riboflavin_synthase-like_b-brl"/>
</dbReference>
<evidence type="ECO:0000313" key="2">
    <source>
        <dbReference type="EMBL" id="KFF28689.1"/>
    </source>
</evidence>
<dbReference type="GO" id="GO:0016491">
    <property type="term" value="F:oxidoreductase activity"/>
    <property type="evidence" value="ECO:0007669"/>
    <property type="project" value="InterPro"/>
</dbReference>
<dbReference type="AlphaFoldDB" id="A0A086BIC5"/>
<evidence type="ECO:0000259" key="1">
    <source>
        <dbReference type="PROSITE" id="PS51384"/>
    </source>
</evidence>
<dbReference type="OrthoDB" id="9814826at2"/>
<gene>
    <name evidence="2" type="ORF">IQ37_09920</name>
</gene>
<reference evidence="2 3" key="1">
    <citation type="submission" date="2014-07" db="EMBL/GenBank/DDBJ databases">
        <title>Genome of Chryseobacterium piperi CTM.</title>
        <authorList>
            <person name="Pipes S.E."/>
            <person name="Stropko S.J."/>
            <person name="Newman J.D."/>
        </authorList>
    </citation>
    <scope>NUCLEOTIDE SEQUENCE [LARGE SCALE GENOMIC DNA]</scope>
    <source>
        <strain evidence="2 3">CTM</strain>
    </source>
</reference>
<sequence>MPSLPKWINDTMESVLPSKFKDCTIINTEDISNTLRRIRFETDLTGVDFSPTYAIGIRINERDFRNYSPFNFDRERGTFDILFHLHDITAAGCRYIESLSAGDTMKVLLPRGRKLFDPEAKIHFSVGDETSLGSSLSIKEAAESSDRLFLCLHEMEEPVALETLDLFGYHTPKHNTMKTIEALTCFLNEEKQAVDNREVIFYITGNGKKMSLIRRFLKGGGVDPTCIKSQAYWMEGKKGL</sequence>
<dbReference type="STRING" id="558152.IQ37_09920"/>
<dbReference type="RefSeq" id="WP_034684363.1">
    <property type="nucleotide sequence ID" value="NZ_CP023049.2"/>
</dbReference>
<organism evidence="2 3">
    <name type="scientific">Chryseobacterium piperi</name>
    <dbReference type="NCBI Taxonomy" id="558152"/>
    <lineage>
        <taxon>Bacteria</taxon>
        <taxon>Pseudomonadati</taxon>
        <taxon>Bacteroidota</taxon>
        <taxon>Flavobacteriia</taxon>
        <taxon>Flavobacteriales</taxon>
        <taxon>Weeksellaceae</taxon>
        <taxon>Chryseobacterium group</taxon>
        <taxon>Chryseobacterium</taxon>
    </lineage>
</organism>
<dbReference type="KEGG" id="cpip:CJF12_00990"/>
<dbReference type="Proteomes" id="UP000028709">
    <property type="component" value="Unassembled WGS sequence"/>
</dbReference>